<protein>
    <submittedName>
        <fullName evidence="3">Uncharacterized protein</fullName>
    </submittedName>
</protein>
<organism evidence="3 4">
    <name type="scientific">Devosia equisanguinis</name>
    <dbReference type="NCBI Taxonomy" id="2490941"/>
    <lineage>
        <taxon>Bacteria</taxon>
        <taxon>Pseudomonadati</taxon>
        <taxon>Pseudomonadota</taxon>
        <taxon>Alphaproteobacteria</taxon>
        <taxon>Hyphomicrobiales</taxon>
        <taxon>Devosiaceae</taxon>
        <taxon>Devosia</taxon>
    </lineage>
</organism>
<dbReference type="RefSeq" id="WP_126149570.1">
    <property type="nucleotide sequence ID" value="NZ_JBHTMH010000001.1"/>
</dbReference>
<keyword evidence="1" id="KW-0812">Transmembrane</keyword>
<accession>A0A447I980</accession>
<dbReference type="Proteomes" id="UP000268844">
    <property type="component" value="Unassembled WGS sequence"/>
</dbReference>
<dbReference type="EMBL" id="UZWD01000017">
    <property type="protein sequence ID" value="VDS03985.1"/>
    <property type="molecule type" value="Genomic_DNA"/>
</dbReference>
<feature type="transmembrane region" description="Helical" evidence="1">
    <location>
        <begin position="66"/>
        <end position="90"/>
    </location>
</feature>
<evidence type="ECO:0000256" key="2">
    <source>
        <dbReference type="SAM" id="SignalP"/>
    </source>
</evidence>
<keyword evidence="2" id="KW-0732">Signal</keyword>
<reference evidence="3 4" key="1">
    <citation type="submission" date="2018-12" db="EMBL/GenBank/DDBJ databases">
        <authorList>
            <person name="Criscuolo A."/>
        </authorList>
    </citation>
    <scope>NUCLEOTIDE SEQUENCE [LARGE SCALE GENOMIC DNA]</scope>
    <source>
        <strain evidence="3">ACIP1116281</strain>
    </source>
</reference>
<keyword evidence="4" id="KW-1185">Reference proteome</keyword>
<keyword evidence="1" id="KW-0472">Membrane</keyword>
<feature type="signal peptide" evidence="2">
    <location>
        <begin position="1"/>
        <end position="23"/>
    </location>
</feature>
<evidence type="ECO:0000313" key="3">
    <source>
        <dbReference type="EMBL" id="VDS03985.1"/>
    </source>
</evidence>
<dbReference type="AlphaFoldDB" id="A0A447I980"/>
<evidence type="ECO:0000256" key="1">
    <source>
        <dbReference type="SAM" id="Phobius"/>
    </source>
</evidence>
<keyword evidence="1" id="KW-1133">Transmembrane helix</keyword>
<sequence length="258" mass="28928">MQRNDFILLIFFGLLLLSICAVAATTQLDLSQNTRVLSSIANADSEAYRRESAEATIRVYQAQAHWASISAVISAIGAVATAAGLIFVAAQLRISQQQLHKDRAYIHFDGMKWLSFTKPRPSTETECWGIFPRWINTGVTPALNVNLWYASSWLPVEELPDWSIKATYQPTTIRQGGQIEMSPIMLSPDDIMRSGHLGSVLCIWGAATYNDVFQKRKKRETRFCVKILGYSGDLTLEWDEQSNPVNIHFANVGENWAT</sequence>
<evidence type="ECO:0000313" key="4">
    <source>
        <dbReference type="Proteomes" id="UP000268844"/>
    </source>
</evidence>
<proteinExistence type="predicted"/>
<feature type="chain" id="PRO_5019281555" evidence="2">
    <location>
        <begin position="24"/>
        <end position="258"/>
    </location>
</feature>
<gene>
    <name evidence="3" type="ORF">DEVEQU_01114</name>
</gene>
<name>A0A447I980_9HYPH</name>